<evidence type="ECO:0000313" key="10">
    <source>
        <dbReference type="EMBL" id="BDV35870.1"/>
    </source>
</evidence>
<feature type="region of interest" description="Disordered" evidence="8">
    <location>
        <begin position="238"/>
        <end position="262"/>
    </location>
</feature>
<evidence type="ECO:0000256" key="3">
    <source>
        <dbReference type="ARBA" id="ARBA00022679"/>
    </source>
</evidence>
<evidence type="ECO:0000256" key="2">
    <source>
        <dbReference type="ARBA" id="ARBA00005992"/>
    </source>
</evidence>
<dbReference type="PANTHER" id="PTHR36699:SF1">
    <property type="entry name" value="L,D-TRANSPEPTIDASE YAFK-RELATED"/>
    <property type="match status" value="1"/>
</dbReference>
<organism evidence="10 11">
    <name type="scientific">Methylocystis iwaonis</name>
    <dbReference type="NCBI Taxonomy" id="2885079"/>
    <lineage>
        <taxon>Bacteria</taxon>
        <taxon>Pseudomonadati</taxon>
        <taxon>Pseudomonadota</taxon>
        <taxon>Alphaproteobacteria</taxon>
        <taxon>Hyphomicrobiales</taxon>
        <taxon>Methylocystaceae</taxon>
        <taxon>Methylocystis</taxon>
    </lineage>
</organism>
<feature type="active site" description="Nucleophile" evidence="7">
    <location>
        <position position="388"/>
    </location>
</feature>
<feature type="region of interest" description="Disordered" evidence="8">
    <location>
        <begin position="113"/>
        <end position="209"/>
    </location>
</feature>
<comment type="similarity">
    <text evidence="2">Belongs to the YkuD family.</text>
</comment>
<name>A0ABM8ECX7_9HYPH</name>
<feature type="region of interest" description="Disordered" evidence="8">
    <location>
        <begin position="37"/>
        <end position="101"/>
    </location>
</feature>
<dbReference type="Proteomes" id="UP001317629">
    <property type="component" value="Chromosome"/>
</dbReference>
<dbReference type="Pfam" id="PF03734">
    <property type="entry name" value="YkuD"/>
    <property type="match status" value="1"/>
</dbReference>
<dbReference type="EMBL" id="AP027142">
    <property type="protein sequence ID" value="BDV35870.1"/>
    <property type="molecule type" value="Genomic_DNA"/>
</dbReference>
<dbReference type="InterPro" id="IPR038063">
    <property type="entry name" value="Transpep_catalytic_dom"/>
</dbReference>
<keyword evidence="11" id="KW-1185">Reference proteome</keyword>
<comment type="pathway">
    <text evidence="1 7">Cell wall biogenesis; peptidoglycan biosynthesis.</text>
</comment>
<evidence type="ECO:0000256" key="6">
    <source>
        <dbReference type="ARBA" id="ARBA00023316"/>
    </source>
</evidence>
<feature type="active site" description="Proton donor/acceptor" evidence="7">
    <location>
        <position position="380"/>
    </location>
</feature>
<proteinExistence type="inferred from homology"/>
<reference evidence="10 11" key="1">
    <citation type="journal article" date="2023" name="Int. J. Syst. Evol. Microbiol.">
        <title>Methylocystis iwaonis sp. nov., a type II methane-oxidizing bacterium from surface soil of a rice paddy field in Japan, and emended description of the genus Methylocystis (ex Whittenbury et al. 1970) Bowman et al. 1993.</title>
        <authorList>
            <person name="Kaise H."/>
            <person name="Sawadogo J.B."/>
            <person name="Alam M.S."/>
            <person name="Ueno C."/>
            <person name="Dianou D."/>
            <person name="Shinjo R."/>
            <person name="Asakawa S."/>
        </authorList>
    </citation>
    <scope>NUCLEOTIDE SEQUENCE [LARGE SCALE GENOMIC DNA]</scope>
    <source>
        <strain evidence="10 11">SS37A-Re</strain>
    </source>
</reference>
<keyword evidence="3" id="KW-0808">Transferase</keyword>
<feature type="compositionally biased region" description="Polar residues" evidence="8">
    <location>
        <begin position="240"/>
        <end position="249"/>
    </location>
</feature>
<keyword evidence="5 7" id="KW-0573">Peptidoglycan synthesis</keyword>
<feature type="compositionally biased region" description="Low complexity" evidence="8">
    <location>
        <begin position="62"/>
        <end position="77"/>
    </location>
</feature>
<dbReference type="PROSITE" id="PS52029">
    <property type="entry name" value="LD_TPASE"/>
    <property type="match status" value="1"/>
</dbReference>
<feature type="compositionally biased region" description="Pro residues" evidence="8">
    <location>
        <begin position="78"/>
        <end position="92"/>
    </location>
</feature>
<dbReference type="InterPro" id="IPR005490">
    <property type="entry name" value="LD_TPept_cat_dom"/>
</dbReference>
<keyword evidence="6 7" id="KW-0961">Cell wall biogenesis/degradation</keyword>
<gene>
    <name evidence="10" type="ORF">SS37A_33990</name>
</gene>
<evidence type="ECO:0000256" key="1">
    <source>
        <dbReference type="ARBA" id="ARBA00004752"/>
    </source>
</evidence>
<feature type="compositionally biased region" description="Low complexity" evidence="8">
    <location>
        <begin position="159"/>
        <end position="188"/>
    </location>
</feature>
<evidence type="ECO:0000256" key="5">
    <source>
        <dbReference type="ARBA" id="ARBA00022984"/>
    </source>
</evidence>
<dbReference type="CDD" id="cd16913">
    <property type="entry name" value="YkuD_like"/>
    <property type="match status" value="1"/>
</dbReference>
<feature type="compositionally biased region" description="Low complexity" evidence="8">
    <location>
        <begin position="195"/>
        <end position="209"/>
    </location>
</feature>
<feature type="domain" description="L,D-TPase catalytic" evidence="9">
    <location>
        <begin position="289"/>
        <end position="419"/>
    </location>
</feature>
<accession>A0ABM8ECX7</accession>
<sequence length="497" mass="52350">MKLRSTHLLFAVVVLAAIAAGTGVLYFLPNVGEREATASRSAPRGDPTHLAGGSIMPRLRRAIAPPAEAPAEAKLSESPPPALIAAAPPPASPAAEAPPAVDELQASDVEGAVSFPPVAPTPPARPADLPSAQAGAPLPPIRPADLAALQAPPEPPAASQPVAVPPQAAQPPSAQPQAASQQPAPASSWSFPHWPQAAQPTPEAQQASAAPAPIYVDAPLPPTRPADLDKNVVAPGKATTVASATPESSQTPAPAGAQQTARLEEPALRPAPDDAFQAPPPKFGMGDPVFVRIFKQEGQLELWLKKNGRYSLYRTFPICKWSGRLGPKLKEADYQSPEGFYSVSAKQLHPHSNYHRAFNVGYPNAFDRQNGRTGGLVMVHGSCKSVGCFAMTDQGIEEIYGFVEAALRAGQKEVPVHIFPFRMTEANIARETGSSGGGWLSFVGSGGSYHQWVDFWKNLKQGYDKFEQAGEPPVAFACGDHYEFDGGSASCRRVAGW</sequence>
<evidence type="ECO:0000256" key="8">
    <source>
        <dbReference type="SAM" id="MobiDB-lite"/>
    </source>
</evidence>
<dbReference type="SUPFAM" id="SSF141523">
    <property type="entry name" value="L,D-transpeptidase catalytic domain-like"/>
    <property type="match status" value="1"/>
</dbReference>
<feature type="compositionally biased region" description="Low complexity" evidence="8">
    <location>
        <begin position="250"/>
        <end position="261"/>
    </location>
</feature>
<dbReference type="PANTHER" id="PTHR36699">
    <property type="entry name" value="LD-TRANSPEPTIDASE"/>
    <property type="match status" value="1"/>
</dbReference>
<evidence type="ECO:0000313" key="11">
    <source>
        <dbReference type="Proteomes" id="UP001317629"/>
    </source>
</evidence>
<evidence type="ECO:0000256" key="4">
    <source>
        <dbReference type="ARBA" id="ARBA00022960"/>
    </source>
</evidence>
<dbReference type="RefSeq" id="WP_281929375.1">
    <property type="nucleotide sequence ID" value="NZ_AP027142.1"/>
</dbReference>
<protein>
    <recommendedName>
        <fullName evidence="9">L,D-TPase catalytic domain-containing protein</fullName>
    </recommendedName>
</protein>
<evidence type="ECO:0000259" key="9">
    <source>
        <dbReference type="PROSITE" id="PS52029"/>
    </source>
</evidence>
<evidence type="ECO:0000256" key="7">
    <source>
        <dbReference type="PROSITE-ProRule" id="PRU01373"/>
    </source>
</evidence>
<keyword evidence="4 7" id="KW-0133">Cell shape</keyword>